<dbReference type="EMBL" id="OC006719">
    <property type="protein sequence ID" value="CAD7266282.1"/>
    <property type="molecule type" value="Genomic_DNA"/>
</dbReference>
<dbReference type="InterPro" id="IPR005055">
    <property type="entry name" value="A10/PebIII"/>
</dbReference>
<sequence length="133" mass="15386">MRMKSVFLTNVCLLVILGVVSGAPTPAEKKYTNRYDHLNVDDILANKRTTDVYVKCVMDKGPCPPEGQELKEHIPEALETACEKCTSSQKTFIRKSIRFLAKNRPEDLELIQNHYDKDNLYRTKFMEFVDRDD</sequence>
<dbReference type="PANTHER" id="PTHR11257:SF9">
    <property type="entry name" value="CHEMOSENSORY PROTEIN 13"/>
    <property type="match status" value="1"/>
</dbReference>
<dbReference type="SUPFAM" id="SSF100910">
    <property type="entry name" value="Chemosensory protein Csp2"/>
    <property type="match status" value="1"/>
</dbReference>
<dbReference type="AlphaFoldDB" id="A0A7R9B4U8"/>
<dbReference type="Pfam" id="PF03392">
    <property type="entry name" value="OS-D"/>
    <property type="match status" value="1"/>
</dbReference>
<name>A0A7R9B4U8_TIMSH</name>
<organism evidence="2">
    <name type="scientific">Timema shepardi</name>
    <name type="common">Walking stick</name>
    <dbReference type="NCBI Taxonomy" id="629360"/>
    <lineage>
        <taxon>Eukaryota</taxon>
        <taxon>Metazoa</taxon>
        <taxon>Ecdysozoa</taxon>
        <taxon>Arthropoda</taxon>
        <taxon>Hexapoda</taxon>
        <taxon>Insecta</taxon>
        <taxon>Pterygota</taxon>
        <taxon>Neoptera</taxon>
        <taxon>Polyneoptera</taxon>
        <taxon>Phasmatodea</taxon>
        <taxon>Timematodea</taxon>
        <taxon>Timematoidea</taxon>
        <taxon>Timematidae</taxon>
        <taxon>Timema</taxon>
    </lineage>
</organism>
<keyword evidence="1" id="KW-0732">Signal</keyword>
<protein>
    <submittedName>
        <fullName evidence="2">Uncharacterized protein</fullName>
    </submittedName>
</protein>
<gene>
    <name evidence="2" type="ORF">TSIB3V08_LOCUS10302</name>
</gene>
<proteinExistence type="predicted"/>
<feature type="signal peptide" evidence="1">
    <location>
        <begin position="1"/>
        <end position="22"/>
    </location>
</feature>
<accession>A0A7R9B4U8</accession>
<evidence type="ECO:0000256" key="1">
    <source>
        <dbReference type="SAM" id="SignalP"/>
    </source>
</evidence>
<feature type="chain" id="PRO_5031413098" evidence="1">
    <location>
        <begin position="23"/>
        <end position="133"/>
    </location>
</feature>
<dbReference type="PANTHER" id="PTHR11257">
    <property type="entry name" value="CHEMOSENSORY PROTEIN-RELATED"/>
    <property type="match status" value="1"/>
</dbReference>
<dbReference type="InterPro" id="IPR036682">
    <property type="entry name" value="OS_D_A10/PebIII_sf"/>
</dbReference>
<evidence type="ECO:0000313" key="2">
    <source>
        <dbReference type="EMBL" id="CAD7266282.1"/>
    </source>
</evidence>
<reference evidence="2" key="1">
    <citation type="submission" date="2020-11" db="EMBL/GenBank/DDBJ databases">
        <authorList>
            <person name="Tran Van P."/>
        </authorList>
    </citation>
    <scope>NUCLEOTIDE SEQUENCE</scope>
</reference>
<dbReference type="Gene3D" id="1.10.2080.10">
    <property type="entry name" value="Insect odorant-binding protein A10/Ejaculatory bulb-specific protein 3"/>
    <property type="match status" value="1"/>
</dbReference>